<protein>
    <submittedName>
        <fullName evidence="5">EGF-like domain-containing protein</fullName>
    </submittedName>
</protein>
<evidence type="ECO:0000256" key="3">
    <source>
        <dbReference type="SAM" id="SignalP"/>
    </source>
</evidence>
<feature type="compositionally biased region" description="Polar residues" evidence="1">
    <location>
        <begin position="137"/>
        <end position="152"/>
    </location>
</feature>
<reference evidence="4" key="1">
    <citation type="journal article" date="2013" name="Genetics">
        <title>The draft genome and transcriptome of Panagrellus redivivus are shaped by the harsh demands of a free-living lifestyle.</title>
        <authorList>
            <person name="Srinivasan J."/>
            <person name="Dillman A.R."/>
            <person name="Macchietto M.G."/>
            <person name="Heikkinen L."/>
            <person name="Lakso M."/>
            <person name="Fracchia K.M."/>
            <person name="Antoshechkin I."/>
            <person name="Mortazavi A."/>
            <person name="Wong G."/>
            <person name="Sternberg P.W."/>
        </authorList>
    </citation>
    <scope>NUCLEOTIDE SEQUENCE [LARGE SCALE GENOMIC DNA]</scope>
    <source>
        <strain evidence="4">MT8872</strain>
    </source>
</reference>
<feature type="chain" id="PRO_5028959072" evidence="3">
    <location>
        <begin position="16"/>
        <end position="199"/>
    </location>
</feature>
<keyword evidence="4" id="KW-1185">Reference proteome</keyword>
<evidence type="ECO:0000313" key="5">
    <source>
        <dbReference type="WBParaSite" id="Pan_g18808.t1"/>
    </source>
</evidence>
<dbReference type="AlphaFoldDB" id="A0A7E4VBF5"/>
<sequence length="199" mass="22475">MRFFLLFLLFLGAFADEVSLLDHLNTSKFLQNEKCPPLFYGSDCQIPHCFTEHGSLVRELDDYYCKCPSRYSSGKHCENIDCNYGKLSNSTFTCDCPFYASRPYCELTSLICLTLWGLLILFLTAVRLLSKNEEESPATSTNRTPQNQTRSNAPQPPVAPAPAPEIRIVERVVIQERSDAPPTYYDSAIDPANPPKYTV</sequence>
<feature type="compositionally biased region" description="Pro residues" evidence="1">
    <location>
        <begin position="154"/>
        <end position="163"/>
    </location>
</feature>
<evidence type="ECO:0000313" key="4">
    <source>
        <dbReference type="Proteomes" id="UP000492821"/>
    </source>
</evidence>
<dbReference type="WBParaSite" id="Pan_g18808.t1">
    <property type="protein sequence ID" value="Pan_g18808.t1"/>
    <property type="gene ID" value="Pan_g18808"/>
</dbReference>
<proteinExistence type="predicted"/>
<feature type="transmembrane region" description="Helical" evidence="2">
    <location>
        <begin position="107"/>
        <end position="129"/>
    </location>
</feature>
<dbReference type="Proteomes" id="UP000492821">
    <property type="component" value="Unassembled WGS sequence"/>
</dbReference>
<keyword evidence="2" id="KW-0812">Transmembrane</keyword>
<evidence type="ECO:0000256" key="2">
    <source>
        <dbReference type="SAM" id="Phobius"/>
    </source>
</evidence>
<keyword evidence="2" id="KW-1133">Transmembrane helix</keyword>
<accession>A0A7E4VBF5</accession>
<feature type="region of interest" description="Disordered" evidence="1">
    <location>
        <begin position="133"/>
        <end position="164"/>
    </location>
</feature>
<keyword evidence="3" id="KW-0732">Signal</keyword>
<organism evidence="4 5">
    <name type="scientific">Panagrellus redivivus</name>
    <name type="common">Microworm</name>
    <dbReference type="NCBI Taxonomy" id="6233"/>
    <lineage>
        <taxon>Eukaryota</taxon>
        <taxon>Metazoa</taxon>
        <taxon>Ecdysozoa</taxon>
        <taxon>Nematoda</taxon>
        <taxon>Chromadorea</taxon>
        <taxon>Rhabditida</taxon>
        <taxon>Tylenchina</taxon>
        <taxon>Panagrolaimomorpha</taxon>
        <taxon>Panagrolaimoidea</taxon>
        <taxon>Panagrolaimidae</taxon>
        <taxon>Panagrellus</taxon>
    </lineage>
</organism>
<reference evidence="5" key="2">
    <citation type="submission" date="2020-10" db="UniProtKB">
        <authorList>
            <consortium name="WormBaseParasite"/>
        </authorList>
    </citation>
    <scope>IDENTIFICATION</scope>
</reference>
<name>A0A7E4VBF5_PANRE</name>
<keyword evidence="2" id="KW-0472">Membrane</keyword>
<evidence type="ECO:0000256" key="1">
    <source>
        <dbReference type="SAM" id="MobiDB-lite"/>
    </source>
</evidence>
<feature type="signal peptide" evidence="3">
    <location>
        <begin position="1"/>
        <end position="15"/>
    </location>
</feature>